<dbReference type="Proteomes" id="UP001057402">
    <property type="component" value="Chromosome 4"/>
</dbReference>
<keyword evidence="2" id="KW-1185">Reference proteome</keyword>
<evidence type="ECO:0000313" key="2">
    <source>
        <dbReference type="Proteomes" id="UP001057402"/>
    </source>
</evidence>
<evidence type="ECO:0000313" key="1">
    <source>
        <dbReference type="EMBL" id="KAI4377338.1"/>
    </source>
</evidence>
<gene>
    <name evidence="1" type="ORF">MLD38_014983</name>
</gene>
<comment type="caution">
    <text evidence="1">The sequence shown here is derived from an EMBL/GenBank/DDBJ whole genome shotgun (WGS) entry which is preliminary data.</text>
</comment>
<protein>
    <submittedName>
        <fullName evidence="1">Uncharacterized protein</fullName>
    </submittedName>
</protein>
<sequence length="160" mass="17619">MSPLLTTQAVALATTTAMAVSITVILLALRLNQKTPPGKSRFPCSWITSSISGTEEVPIEGNRSRREKHRRKKNKRVRFADGVMVMDPAEHGSNGFERRRGIITNKTDRNSCSRPNSSSATTAAAATSEGKVNRGMPANRKALYDGILRDRLIQRVAYSY</sequence>
<organism evidence="1 2">
    <name type="scientific">Melastoma candidum</name>
    <dbReference type="NCBI Taxonomy" id="119954"/>
    <lineage>
        <taxon>Eukaryota</taxon>
        <taxon>Viridiplantae</taxon>
        <taxon>Streptophyta</taxon>
        <taxon>Embryophyta</taxon>
        <taxon>Tracheophyta</taxon>
        <taxon>Spermatophyta</taxon>
        <taxon>Magnoliopsida</taxon>
        <taxon>eudicotyledons</taxon>
        <taxon>Gunneridae</taxon>
        <taxon>Pentapetalae</taxon>
        <taxon>rosids</taxon>
        <taxon>malvids</taxon>
        <taxon>Myrtales</taxon>
        <taxon>Melastomataceae</taxon>
        <taxon>Melastomatoideae</taxon>
        <taxon>Melastomateae</taxon>
        <taxon>Melastoma</taxon>
    </lineage>
</organism>
<proteinExistence type="predicted"/>
<dbReference type="EMBL" id="CM042883">
    <property type="protein sequence ID" value="KAI4377338.1"/>
    <property type="molecule type" value="Genomic_DNA"/>
</dbReference>
<name>A0ACB9REH8_9MYRT</name>
<accession>A0ACB9REH8</accession>
<reference evidence="2" key="1">
    <citation type="journal article" date="2023" name="Front. Plant Sci.">
        <title>Chromosomal-level genome assembly of Melastoma candidum provides insights into trichome evolution.</title>
        <authorList>
            <person name="Zhong Y."/>
            <person name="Wu W."/>
            <person name="Sun C."/>
            <person name="Zou P."/>
            <person name="Liu Y."/>
            <person name="Dai S."/>
            <person name="Zhou R."/>
        </authorList>
    </citation>
    <scope>NUCLEOTIDE SEQUENCE [LARGE SCALE GENOMIC DNA]</scope>
</reference>